<evidence type="ECO:0000313" key="4">
    <source>
        <dbReference type="EMBL" id="GLD55922.1"/>
    </source>
</evidence>
<dbReference type="EMBL" id="BRZM01000022">
    <property type="protein sequence ID" value="GLD55922.1"/>
    <property type="molecule type" value="Genomic_DNA"/>
</dbReference>
<organism evidence="4 5">
    <name type="scientific">Lates japonicus</name>
    <name type="common">Japanese lates</name>
    <dbReference type="NCBI Taxonomy" id="270547"/>
    <lineage>
        <taxon>Eukaryota</taxon>
        <taxon>Metazoa</taxon>
        <taxon>Chordata</taxon>
        <taxon>Craniata</taxon>
        <taxon>Vertebrata</taxon>
        <taxon>Euteleostomi</taxon>
        <taxon>Actinopterygii</taxon>
        <taxon>Neopterygii</taxon>
        <taxon>Teleostei</taxon>
        <taxon>Neoteleostei</taxon>
        <taxon>Acanthomorphata</taxon>
        <taxon>Carangaria</taxon>
        <taxon>Carangaria incertae sedis</taxon>
        <taxon>Centropomidae</taxon>
        <taxon>Lates</taxon>
    </lineage>
</organism>
<accession>A0AAD3R4V6</accession>
<evidence type="ECO:0000256" key="2">
    <source>
        <dbReference type="ARBA" id="ARBA00022617"/>
    </source>
</evidence>
<dbReference type="SUPFAM" id="SSF48264">
    <property type="entry name" value="Cytochrome P450"/>
    <property type="match status" value="1"/>
</dbReference>
<keyword evidence="5" id="KW-1185">Reference proteome</keyword>
<keyword evidence="3" id="KW-0408">Iron</keyword>
<dbReference type="InterPro" id="IPR001128">
    <property type="entry name" value="Cyt_P450"/>
</dbReference>
<comment type="similarity">
    <text evidence="1 3">Belongs to the cytochrome P450 family.</text>
</comment>
<dbReference type="InterPro" id="IPR036396">
    <property type="entry name" value="Cyt_P450_sf"/>
</dbReference>
<reference evidence="4" key="1">
    <citation type="submission" date="2022-08" db="EMBL/GenBank/DDBJ databases">
        <title>Genome sequencing of akame (Lates japonicus).</title>
        <authorList>
            <person name="Hashiguchi Y."/>
            <person name="Takahashi H."/>
        </authorList>
    </citation>
    <scope>NUCLEOTIDE SEQUENCE</scope>
    <source>
        <strain evidence="4">Kochi</strain>
    </source>
</reference>
<sequence length="113" mass="12032">MTPAGLETVLAGDQSVPQMPPLADHGTPGNKNLMRLPACCCAGGVINTVCAFHPVVDFHHVEPLSDDIIDARPRRYFQPFGSGPRSCVGKHTAMVMMNHPGDMFSSTACPTKA</sequence>
<evidence type="ECO:0000256" key="3">
    <source>
        <dbReference type="RuleBase" id="RU000461"/>
    </source>
</evidence>
<evidence type="ECO:0000313" key="5">
    <source>
        <dbReference type="Proteomes" id="UP001279410"/>
    </source>
</evidence>
<dbReference type="Proteomes" id="UP001279410">
    <property type="component" value="Unassembled WGS sequence"/>
</dbReference>
<protein>
    <submittedName>
        <fullName evidence="4">Aromatase</fullName>
    </submittedName>
</protein>
<comment type="caution">
    <text evidence="4">The sequence shown here is derived from an EMBL/GenBank/DDBJ whole genome shotgun (WGS) entry which is preliminary data.</text>
</comment>
<keyword evidence="3" id="KW-0560">Oxidoreductase</keyword>
<dbReference type="AlphaFoldDB" id="A0AAD3R4V6"/>
<evidence type="ECO:0000256" key="1">
    <source>
        <dbReference type="ARBA" id="ARBA00010617"/>
    </source>
</evidence>
<proteinExistence type="inferred from homology"/>
<gene>
    <name evidence="4" type="ORF">AKAME5_000833900</name>
</gene>
<dbReference type="GO" id="GO:0020037">
    <property type="term" value="F:heme binding"/>
    <property type="evidence" value="ECO:0007669"/>
    <property type="project" value="InterPro"/>
</dbReference>
<keyword evidence="3" id="KW-0479">Metal-binding</keyword>
<dbReference type="Pfam" id="PF00067">
    <property type="entry name" value="p450"/>
    <property type="match status" value="1"/>
</dbReference>
<dbReference type="GO" id="GO:0016705">
    <property type="term" value="F:oxidoreductase activity, acting on paired donors, with incorporation or reduction of molecular oxygen"/>
    <property type="evidence" value="ECO:0007669"/>
    <property type="project" value="InterPro"/>
</dbReference>
<dbReference type="GO" id="GO:0004497">
    <property type="term" value="F:monooxygenase activity"/>
    <property type="evidence" value="ECO:0007669"/>
    <property type="project" value="UniProtKB-KW"/>
</dbReference>
<dbReference type="Gene3D" id="1.10.630.10">
    <property type="entry name" value="Cytochrome P450"/>
    <property type="match status" value="1"/>
</dbReference>
<name>A0AAD3R4V6_LATJO</name>
<dbReference type="GO" id="GO:0005506">
    <property type="term" value="F:iron ion binding"/>
    <property type="evidence" value="ECO:0007669"/>
    <property type="project" value="InterPro"/>
</dbReference>
<keyword evidence="3" id="KW-0503">Monooxygenase</keyword>
<dbReference type="InterPro" id="IPR017972">
    <property type="entry name" value="Cyt_P450_CS"/>
</dbReference>
<dbReference type="PROSITE" id="PS00086">
    <property type="entry name" value="CYTOCHROME_P450"/>
    <property type="match status" value="1"/>
</dbReference>
<keyword evidence="2 3" id="KW-0349">Heme</keyword>